<gene>
    <name evidence="9" type="primary">HSFY1_3</name>
    <name evidence="9" type="ORF">FQV24_0006808</name>
</gene>
<organism evidence="9 10">
    <name type="scientific">Spheniscus mendiculus</name>
    <name type="common">Galapagos penguin</name>
    <dbReference type="NCBI Taxonomy" id="156760"/>
    <lineage>
        <taxon>Eukaryota</taxon>
        <taxon>Metazoa</taxon>
        <taxon>Chordata</taxon>
        <taxon>Craniata</taxon>
        <taxon>Vertebrata</taxon>
        <taxon>Euteleostomi</taxon>
        <taxon>Archelosauria</taxon>
        <taxon>Archosauria</taxon>
        <taxon>Dinosauria</taxon>
        <taxon>Saurischia</taxon>
        <taxon>Theropoda</taxon>
        <taxon>Coelurosauria</taxon>
        <taxon>Aves</taxon>
        <taxon>Neognathae</taxon>
        <taxon>Neoaves</taxon>
        <taxon>Aequornithes</taxon>
        <taxon>Sphenisciformes</taxon>
        <taxon>Spheniscidae</taxon>
        <taxon>Spheniscus</taxon>
    </lineage>
</organism>
<protein>
    <submittedName>
        <fullName evidence="9">Heat shock transcription factor, Y-linked</fullName>
    </submittedName>
</protein>
<feature type="non-terminal residue" evidence="9">
    <location>
        <position position="243"/>
    </location>
</feature>
<evidence type="ECO:0000256" key="5">
    <source>
        <dbReference type="ARBA" id="ARBA00023163"/>
    </source>
</evidence>
<dbReference type="AlphaFoldDB" id="A0A8J4MK56"/>
<dbReference type="InterPro" id="IPR000232">
    <property type="entry name" value="HSF_DNA-bd"/>
</dbReference>
<comment type="caution">
    <text evidence="9">The sequence shown here is derived from an EMBL/GenBank/DDBJ whole genome shotgun (WGS) entry which is preliminary data.</text>
</comment>
<evidence type="ECO:0000256" key="6">
    <source>
        <dbReference type="ARBA" id="ARBA00023242"/>
    </source>
</evidence>
<evidence type="ECO:0000256" key="4">
    <source>
        <dbReference type="ARBA" id="ARBA00023125"/>
    </source>
</evidence>
<name>A0A8J4MK56_SPHME</name>
<keyword evidence="10" id="KW-1185">Reference proteome</keyword>
<dbReference type="EMBL" id="VUKU01024813">
    <property type="protein sequence ID" value="KAF1401559.1"/>
    <property type="molecule type" value="Genomic_DNA"/>
</dbReference>
<proteinExistence type="inferred from homology"/>
<dbReference type="PANTHER" id="PTHR10015">
    <property type="entry name" value="HEAT SHOCK TRANSCRIPTION FACTOR"/>
    <property type="match status" value="1"/>
</dbReference>
<keyword evidence="3" id="KW-0805">Transcription regulation</keyword>
<dbReference type="Gene3D" id="1.10.10.10">
    <property type="entry name" value="Winged helix-like DNA-binding domain superfamily/Winged helix DNA-binding domain"/>
    <property type="match status" value="1"/>
</dbReference>
<keyword evidence="4" id="KW-0238">DNA-binding</keyword>
<evidence type="ECO:0000259" key="8">
    <source>
        <dbReference type="Pfam" id="PF00447"/>
    </source>
</evidence>
<keyword evidence="6" id="KW-0539">Nucleus</keyword>
<evidence type="ECO:0000256" key="2">
    <source>
        <dbReference type="ARBA" id="ARBA00006403"/>
    </source>
</evidence>
<dbReference type="Proteomes" id="UP000785099">
    <property type="component" value="Unassembled WGS sequence"/>
</dbReference>
<dbReference type="PANTHER" id="PTHR10015:SF336">
    <property type="entry name" value="HEAT SHOCK TRANSCRIPTION FACTOR, Y-LINKED"/>
    <property type="match status" value="1"/>
</dbReference>
<feature type="non-terminal residue" evidence="9">
    <location>
        <position position="1"/>
    </location>
</feature>
<sequence>SAGKFTQTEKKELKMELSSLETSCDSVLAKGVDLSGSTSSLCPACGRRAASDAAFGPPIEERSLQTSTKQPWSKREHLNSSEESSSKGNASTCLSFLKKLWGTVESDRFESIWWGDNGKCVVIHEELFEEEVLARRGHLRIFQSESIKKFIHHLHLYGFTRKLWDFPKSGSRNDLLAEETAREFHFFYNPNFRRHFPHLLMKYKQRFGPKNRTPAGFSPDTDLHARRQKRKPDAELAWETTSE</sequence>
<dbReference type="InterPro" id="IPR036390">
    <property type="entry name" value="WH_DNA-bd_sf"/>
</dbReference>
<evidence type="ECO:0000313" key="9">
    <source>
        <dbReference type="EMBL" id="KAF1401559.1"/>
    </source>
</evidence>
<dbReference type="SUPFAM" id="SSF46785">
    <property type="entry name" value="Winged helix' DNA-binding domain"/>
    <property type="match status" value="1"/>
</dbReference>
<evidence type="ECO:0000256" key="3">
    <source>
        <dbReference type="ARBA" id="ARBA00023015"/>
    </source>
</evidence>
<evidence type="ECO:0000256" key="7">
    <source>
        <dbReference type="SAM" id="MobiDB-lite"/>
    </source>
</evidence>
<feature type="region of interest" description="Disordered" evidence="7">
    <location>
        <begin position="51"/>
        <end position="89"/>
    </location>
</feature>
<dbReference type="Pfam" id="PF00447">
    <property type="entry name" value="HSF_DNA-bind"/>
    <property type="match status" value="1"/>
</dbReference>
<dbReference type="GO" id="GO:0005634">
    <property type="term" value="C:nucleus"/>
    <property type="evidence" value="ECO:0007669"/>
    <property type="project" value="UniProtKB-SubCell"/>
</dbReference>
<dbReference type="FunFam" id="1.10.10.10:FF:000349">
    <property type="entry name" value="Heat shock transcription factor, Y-linked"/>
    <property type="match status" value="1"/>
</dbReference>
<keyword evidence="5" id="KW-0804">Transcription</keyword>
<feature type="domain" description="HSF-type DNA-binding" evidence="8">
    <location>
        <begin position="96"/>
        <end position="205"/>
    </location>
</feature>
<comment type="subcellular location">
    <subcellularLocation>
        <location evidence="1">Nucleus</location>
    </subcellularLocation>
</comment>
<evidence type="ECO:0000313" key="10">
    <source>
        <dbReference type="Proteomes" id="UP000785099"/>
    </source>
</evidence>
<feature type="region of interest" description="Disordered" evidence="7">
    <location>
        <begin position="211"/>
        <end position="243"/>
    </location>
</feature>
<dbReference type="InterPro" id="IPR036388">
    <property type="entry name" value="WH-like_DNA-bd_sf"/>
</dbReference>
<dbReference type="GO" id="GO:0003700">
    <property type="term" value="F:DNA-binding transcription factor activity"/>
    <property type="evidence" value="ECO:0007669"/>
    <property type="project" value="InterPro"/>
</dbReference>
<accession>A0A8J4MK56</accession>
<comment type="similarity">
    <text evidence="2">Belongs to the HSF family.</text>
</comment>
<reference evidence="9 10" key="1">
    <citation type="journal article" date="2019" name="Gigascience">
        <title>High-coverage genomes to elucidate the evolution of penguins.</title>
        <authorList>
            <person name="Pan H."/>
            <person name="Cole T.L."/>
            <person name="Bi X."/>
            <person name="Fang M."/>
            <person name="Zhou C."/>
            <person name="Yang Z."/>
            <person name="Ksepka D.T."/>
            <person name="Hart T."/>
            <person name="Bouzat J.L."/>
            <person name="Argilla L.S."/>
            <person name="Bertelsen M.F."/>
            <person name="Boersma P.D."/>
            <person name="Bost C.A."/>
            <person name="Cherel Y."/>
            <person name="Dann P."/>
            <person name="Fiddaman S.R."/>
            <person name="Howard P."/>
            <person name="Labuschagne K."/>
            <person name="Mattern T."/>
            <person name="Miller G."/>
            <person name="Parker P."/>
            <person name="Phillips R.A."/>
            <person name="Quillfeldt P."/>
            <person name="Ryan P.G."/>
            <person name="Taylor H."/>
            <person name="Thompson D.R."/>
            <person name="Young M.J."/>
            <person name="Ellegaard M.R."/>
            <person name="Gilbert M.T.P."/>
            <person name="Sinding M.S."/>
            <person name="Pacheco G."/>
            <person name="Shepherd L.D."/>
            <person name="Tennyson A.J.D."/>
            <person name="Grosser S."/>
            <person name="Kay E."/>
            <person name="Nupen L.J."/>
            <person name="Ellenberg U."/>
            <person name="Houston D.M."/>
            <person name="Reeve A.H."/>
            <person name="Johnson K."/>
            <person name="Masello J.F."/>
            <person name="Stracke T."/>
            <person name="McKinlay B."/>
            <person name="Borboroglu P.G."/>
            <person name="Zhang D.X."/>
            <person name="Zhang G."/>
        </authorList>
    </citation>
    <scope>NUCLEOTIDE SEQUENCE [LARGE SCALE GENOMIC DNA]</scope>
    <source>
        <strain evidence="9">GAPE 212</strain>
    </source>
</reference>
<keyword evidence="9" id="KW-0346">Stress response</keyword>
<dbReference type="GO" id="GO:0043565">
    <property type="term" value="F:sequence-specific DNA binding"/>
    <property type="evidence" value="ECO:0007669"/>
    <property type="project" value="InterPro"/>
</dbReference>
<evidence type="ECO:0000256" key="1">
    <source>
        <dbReference type="ARBA" id="ARBA00004123"/>
    </source>
</evidence>